<proteinExistence type="predicted"/>
<dbReference type="AlphaFoldDB" id="A0A1J7JHI5"/>
<dbReference type="Gene3D" id="3.30.70.1990">
    <property type="match status" value="1"/>
</dbReference>
<evidence type="ECO:0000256" key="1">
    <source>
        <dbReference type="SAM" id="SignalP"/>
    </source>
</evidence>
<feature type="non-terminal residue" evidence="2">
    <location>
        <position position="461"/>
    </location>
</feature>
<dbReference type="EMBL" id="KV875100">
    <property type="protein sequence ID" value="OIW27082.1"/>
    <property type="molecule type" value="Genomic_DNA"/>
</dbReference>
<dbReference type="InterPro" id="IPR036188">
    <property type="entry name" value="FAD/NAD-bd_sf"/>
</dbReference>
<feature type="signal peptide" evidence="1">
    <location>
        <begin position="1"/>
        <end position="26"/>
    </location>
</feature>
<dbReference type="OrthoDB" id="68575at2759"/>
<feature type="chain" id="PRO_5012543481" evidence="1">
    <location>
        <begin position="27"/>
        <end position="461"/>
    </location>
</feature>
<name>A0A1J7JHI5_9PEZI</name>
<accession>A0A1J7JHI5</accession>
<organism evidence="2 3">
    <name type="scientific">Coniochaeta ligniaria NRRL 30616</name>
    <dbReference type="NCBI Taxonomy" id="1408157"/>
    <lineage>
        <taxon>Eukaryota</taxon>
        <taxon>Fungi</taxon>
        <taxon>Dikarya</taxon>
        <taxon>Ascomycota</taxon>
        <taxon>Pezizomycotina</taxon>
        <taxon>Sordariomycetes</taxon>
        <taxon>Sordariomycetidae</taxon>
        <taxon>Coniochaetales</taxon>
        <taxon>Coniochaetaceae</taxon>
        <taxon>Coniochaeta</taxon>
    </lineage>
</organism>
<reference evidence="2 3" key="1">
    <citation type="submission" date="2016-10" db="EMBL/GenBank/DDBJ databases">
        <title>Draft genome sequence of Coniochaeta ligniaria NRRL30616, a lignocellulolytic fungus for bioabatement of inhibitors in plant biomass hydrolysates.</title>
        <authorList>
            <consortium name="DOE Joint Genome Institute"/>
            <person name="Jimenez D.J."/>
            <person name="Hector R.E."/>
            <person name="Riley R."/>
            <person name="Sun H."/>
            <person name="Grigoriev I.V."/>
            <person name="Van Elsas J.D."/>
            <person name="Nichols N.N."/>
        </authorList>
    </citation>
    <scope>NUCLEOTIDE SEQUENCE [LARGE SCALE GENOMIC DNA]</scope>
    <source>
        <strain evidence="2 3">NRRL 30616</strain>
    </source>
</reference>
<gene>
    <name evidence="2" type="ORF">CONLIGDRAFT_601949</name>
</gene>
<dbReference type="Gene3D" id="3.50.50.60">
    <property type="entry name" value="FAD/NAD(P)-binding domain"/>
    <property type="match status" value="1"/>
</dbReference>
<keyword evidence="3" id="KW-1185">Reference proteome</keyword>
<sequence>MLLRRRNDFVAVLAVTLLSTLSAGEGQESTCVTETDVVIIGGGSAGTYAAIGLLDKGVNVVVVEQQSDLGGHADTYTDPSTGQTVNAGVQVFHDSDIVKDYASRLGVPMGPLDFGGNTTTLTIDFTTGKSVANPTADPGLTDALTKYISIYNSTYPDLNRGFFLPDPVPEDLIIPFGDFAKKYQIEPVVFLFNQYTQGWDIAKVPTVYALLVVNIDLARDIQTGSFLTTHDTNDLYRSAAAILGQRVLFEANVTSVVRGKGSVYVSVQQKGKAARTIKAKKLLMTGSPVLGNLQGWDLVPEEKSLFAKFRGYGYFAGAVSNPGLPDDTSFTNVAANNSGFNTPKLPAIFSLSDTPLPQKTRLVYYGTQPDIDHNLAALMCLNDIDNLVRKLGYGQVKTKLLAWYPHGPFNIGVGPDDIRKGFYAKLYALQGERNTYWSGSTWQAQDSAQIWTYTKTLIELI</sequence>
<dbReference type="Pfam" id="PF13450">
    <property type="entry name" value="NAD_binding_8"/>
    <property type="match status" value="1"/>
</dbReference>
<protein>
    <submittedName>
        <fullName evidence="2">FAD/NAD(P)-binding domain-containing protein</fullName>
    </submittedName>
</protein>
<dbReference type="Gene3D" id="1.10.405.20">
    <property type="match status" value="1"/>
</dbReference>
<evidence type="ECO:0000313" key="3">
    <source>
        <dbReference type="Proteomes" id="UP000182658"/>
    </source>
</evidence>
<dbReference type="Proteomes" id="UP000182658">
    <property type="component" value="Unassembled WGS sequence"/>
</dbReference>
<dbReference type="InParanoid" id="A0A1J7JHI5"/>
<keyword evidence="1" id="KW-0732">Signal</keyword>
<evidence type="ECO:0000313" key="2">
    <source>
        <dbReference type="EMBL" id="OIW27082.1"/>
    </source>
</evidence>
<dbReference type="SUPFAM" id="SSF51905">
    <property type="entry name" value="FAD/NAD(P)-binding domain"/>
    <property type="match status" value="1"/>
</dbReference>